<reference evidence="2 3" key="1">
    <citation type="journal article" date="2010" name="Nature">
        <title>Genome sequencing and analysis of the model grass Brachypodium distachyon.</title>
        <authorList>
            <consortium name="International Brachypodium Initiative"/>
        </authorList>
    </citation>
    <scope>NUCLEOTIDE SEQUENCE [LARGE SCALE GENOMIC DNA]</scope>
    <source>
        <strain evidence="2 3">Bd21</strain>
    </source>
</reference>
<dbReference type="CDD" id="cd22160">
    <property type="entry name" value="F-box_AtFBL13-like"/>
    <property type="match status" value="1"/>
</dbReference>
<evidence type="ECO:0000313" key="3">
    <source>
        <dbReference type="EnsemblPlants" id="KQJ89020"/>
    </source>
</evidence>
<gene>
    <name evidence="2" type="ORF">BRADI_4g22904v3</name>
</gene>
<dbReference type="InParanoid" id="A0A0Q3ERV5"/>
<accession>A0A0Q3ERV5</accession>
<dbReference type="PANTHER" id="PTHR34223">
    <property type="entry name" value="OS11G0201299 PROTEIN"/>
    <property type="match status" value="1"/>
</dbReference>
<dbReference type="SUPFAM" id="SSF81383">
    <property type="entry name" value="F-box domain"/>
    <property type="match status" value="1"/>
</dbReference>
<dbReference type="Proteomes" id="UP000008810">
    <property type="component" value="Chromosome 4"/>
</dbReference>
<feature type="domain" description="F-box" evidence="1">
    <location>
        <begin position="14"/>
        <end position="60"/>
    </location>
</feature>
<dbReference type="Gene3D" id="1.20.1280.50">
    <property type="match status" value="1"/>
</dbReference>
<dbReference type="Gramene" id="KQJ89020">
    <property type="protein sequence ID" value="KQJ89020"/>
    <property type="gene ID" value="BRADI_4g22904v3"/>
</dbReference>
<dbReference type="PANTHER" id="PTHR34223:SF80">
    <property type="entry name" value="OS11G0205900 PROTEIN"/>
    <property type="match status" value="1"/>
</dbReference>
<protein>
    <recommendedName>
        <fullName evidence="1">F-box domain-containing protein</fullName>
    </recommendedName>
</protein>
<proteinExistence type="predicted"/>
<dbReference type="EMBL" id="CM000883">
    <property type="protein sequence ID" value="KQJ89020.1"/>
    <property type="molecule type" value="Genomic_DNA"/>
</dbReference>
<name>A0A0Q3ERV5_BRADI</name>
<dbReference type="AlphaFoldDB" id="A0A0Q3ERV5"/>
<organism evidence="2">
    <name type="scientific">Brachypodium distachyon</name>
    <name type="common">Purple false brome</name>
    <name type="synonym">Trachynia distachya</name>
    <dbReference type="NCBI Taxonomy" id="15368"/>
    <lineage>
        <taxon>Eukaryota</taxon>
        <taxon>Viridiplantae</taxon>
        <taxon>Streptophyta</taxon>
        <taxon>Embryophyta</taxon>
        <taxon>Tracheophyta</taxon>
        <taxon>Spermatophyta</taxon>
        <taxon>Magnoliopsida</taxon>
        <taxon>Liliopsida</taxon>
        <taxon>Poales</taxon>
        <taxon>Poaceae</taxon>
        <taxon>BOP clade</taxon>
        <taxon>Pooideae</taxon>
        <taxon>Stipodae</taxon>
        <taxon>Brachypodieae</taxon>
        <taxon>Brachypodium</taxon>
    </lineage>
</organism>
<dbReference type="PROSITE" id="PS50181">
    <property type="entry name" value="FBOX"/>
    <property type="match status" value="1"/>
</dbReference>
<dbReference type="EnsemblPlants" id="KQJ89020">
    <property type="protein sequence ID" value="KQJ89020"/>
    <property type="gene ID" value="BRADI_4g22904v3"/>
</dbReference>
<dbReference type="Pfam" id="PF00646">
    <property type="entry name" value="F-box"/>
    <property type="match status" value="1"/>
</dbReference>
<dbReference type="InterPro" id="IPR053781">
    <property type="entry name" value="F-box_AtFBL13-like"/>
</dbReference>
<keyword evidence="4" id="KW-1185">Reference proteome</keyword>
<dbReference type="InterPro" id="IPR053197">
    <property type="entry name" value="F-box_SCFL_complex_component"/>
</dbReference>
<dbReference type="OrthoDB" id="585419at2759"/>
<dbReference type="InterPro" id="IPR001810">
    <property type="entry name" value="F-box_dom"/>
</dbReference>
<evidence type="ECO:0000313" key="4">
    <source>
        <dbReference type="Proteomes" id="UP000008810"/>
    </source>
</evidence>
<evidence type="ECO:0000259" key="1">
    <source>
        <dbReference type="PROSITE" id="PS50181"/>
    </source>
</evidence>
<evidence type="ECO:0000313" key="2">
    <source>
        <dbReference type="EMBL" id="KQJ89020.1"/>
    </source>
</evidence>
<sequence>MPPVKKGTDADGSVDRIGALPDGILHHLLSFLPAQEAVRTCVLARRWRHLWKSTTGLRIVGTRGPGSVQDLHKFVDHLLILRDRTDLGTVEIRFSKFCEADVPLVNLWTRFAVQCKVRELTIQCGIIRTPLYLDGLPLVSRYLKALDLYALEDLKICFSAISVGKISSRSLKKLKVFYCRSFLFHLVHVCAPCTISLEVVGFSGRTPFLESMPSLETAYLKLGDTAYGTPHDICANYHTSRGFCGAHHDGCVTCRANDDASINCVVLGAISNAKDLELRSLSGMIIFARDLKWCPTFNKLNNFLLDEYWCLKTLLLNDYWCVGPDFDALTCILKHSPVLEKLTLQLVPKGQAHKVEMKGSYCLMERSSAISEQLKMIYVKCDVVDESVLHLLKFMCTLNILSLL</sequence>
<reference evidence="2" key="2">
    <citation type="submission" date="2017-06" db="EMBL/GenBank/DDBJ databases">
        <title>WGS assembly of Brachypodium distachyon.</title>
        <authorList>
            <consortium name="The International Brachypodium Initiative"/>
            <person name="Lucas S."/>
            <person name="Harmon-Smith M."/>
            <person name="Lail K."/>
            <person name="Tice H."/>
            <person name="Grimwood J."/>
            <person name="Bruce D."/>
            <person name="Barry K."/>
            <person name="Shu S."/>
            <person name="Lindquist E."/>
            <person name="Wang M."/>
            <person name="Pitluck S."/>
            <person name="Vogel J.P."/>
            <person name="Garvin D.F."/>
            <person name="Mockler T.C."/>
            <person name="Schmutz J."/>
            <person name="Rokhsar D."/>
            <person name="Bevan M.W."/>
        </authorList>
    </citation>
    <scope>NUCLEOTIDE SEQUENCE</scope>
    <source>
        <strain evidence="2">Bd21</strain>
    </source>
</reference>
<dbReference type="InterPro" id="IPR036047">
    <property type="entry name" value="F-box-like_dom_sf"/>
</dbReference>
<reference evidence="3" key="3">
    <citation type="submission" date="2018-08" db="UniProtKB">
        <authorList>
            <consortium name="EnsemblPlants"/>
        </authorList>
    </citation>
    <scope>IDENTIFICATION</scope>
    <source>
        <strain evidence="3">cv. Bd21</strain>
    </source>
</reference>